<dbReference type="PANTHER" id="PTHR42872">
    <property type="entry name" value="PROTEIN-GLUTAMATE METHYLESTERASE/PROTEIN-GLUTAMINE GLUTAMINASE"/>
    <property type="match status" value="1"/>
</dbReference>
<keyword evidence="4" id="KW-1185">Reference proteome</keyword>
<evidence type="ECO:0000259" key="2">
    <source>
        <dbReference type="PROSITE" id="PS50110"/>
    </source>
</evidence>
<dbReference type="SMART" id="SM00448">
    <property type="entry name" value="REC"/>
    <property type="match status" value="1"/>
</dbReference>
<dbReference type="Gene3D" id="3.40.50.2300">
    <property type="match status" value="1"/>
</dbReference>
<dbReference type="CDD" id="cd17541">
    <property type="entry name" value="REC_CheB-like"/>
    <property type="match status" value="1"/>
</dbReference>
<dbReference type="EC" id="3.1.1.61" evidence="3"/>
<feature type="domain" description="Response regulatory" evidence="2">
    <location>
        <begin position="6"/>
        <end position="123"/>
    </location>
</feature>
<dbReference type="RefSeq" id="WP_231956202.1">
    <property type="nucleotide sequence ID" value="NZ_AP017312.1"/>
</dbReference>
<reference evidence="3 4" key="1">
    <citation type="submission" date="2015-12" db="EMBL/GenBank/DDBJ databases">
        <title>Genome sequence of Aneurinibacillus soli.</title>
        <authorList>
            <person name="Lee J.S."/>
            <person name="Lee K.C."/>
            <person name="Kim K.K."/>
            <person name="Lee B.W."/>
        </authorList>
    </citation>
    <scope>NUCLEOTIDE SEQUENCE [LARGE SCALE GENOMIC DNA]</scope>
    <source>
        <strain evidence="3 4">CB4</strain>
    </source>
</reference>
<sequence>MLRPIRAVIIDDSAFMRKIIEDILASDPDIEVVAKGRNGKDAVELVEKFKPDVITLDIEMPVMNGLDALSVIMKTHPLPVLMLSSLTSQGATETIRALEMGAVDFISKPSGAISLDLHKVGADIIKKVKAAAQVNITHLRKGSEMLSRIHQRSIASRRVQQLSMSATDTSPNAKTMVTPAEGARKTSLPVQGGLVI</sequence>
<proteinExistence type="predicted"/>
<dbReference type="KEGG" id="asoc:CB4_01863"/>
<dbReference type="GO" id="GO:0000160">
    <property type="term" value="P:phosphorelay signal transduction system"/>
    <property type="evidence" value="ECO:0007669"/>
    <property type="project" value="InterPro"/>
</dbReference>
<evidence type="ECO:0000313" key="3">
    <source>
        <dbReference type="EMBL" id="BAU27689.1"/>
    </source>
</evidence>
<evidence type="ECO:0000256" key="1">
    <source>
        <dbReference type="PROSITE-ProRule" id="PRU00169"/>
    </source>
</evidence>
<evidence type="ECO:0000313" key="4">
    <source>
        <dbReference type="Proteomes" id="UP000217696"/>
    </source>
</evidence>
<dbReference type="SUPFAM" id="SSF52172">
    <property type="entry name" value="CheY-like"/>
    <property type="match status" value="1"/>
</dbReference>
<keyword evidence="1" id="KW-0597">Phosphoprotein</keyword>
<dbReference type="InterPro" id="IPR011006">
    <property type="entry name" value="CheY-like_superfamily"/>
</dbReference>
<organism evidence="3 4">
    <name type="scientific">Aneurinibacillus soli</name>
    <dbReference type="NCBI Taxonomy" id="1500254"/>
    <lineage>
        <taxon>Bacteria</taxon>
        <taxon>Bacillati</taxon>
        <taxon>Bacillota</taxon>
        <taxon>Bacilli</taxon>
        <taxon>Bacillales</taxon>
        <taxon>Paenibacillaceae</taxon>
        <taxon>Aneurinibacillus group</taxon>
        <taxon>Aneurinibacillus</taxon>
    </lineage>
</organism>
<gene>
    <name evidence="3" type="primary">cheB</name>
    <name evidence="3" type="ORF">CB4_01863</name>
</gene>
<protein>
    <submittedName>
        <fullName evidence="3">Chemotaxis response regulator protein-glutamate methylesterase</fullName>
        <ecNumber evidence="3">3.1.1.61</ecNumber>
    </submittedName>
</protein>
<dbReference type="Pfam" id="PF00072">
    <property type="entry name" value="Response_reg"/>
    <property type="match status" value="1"/>
</dbReference>
<dbReference type="PANTHER" id="PTHR42872:SF6">
    <property type="entry name" value="PROTEIN-GLUTAMATE METHYLESTERASE_PROTEIN-GLUTAMINE GLUTAMINASE"/>
    <property type="match status" value="1"/>
</dbReference>
<dbReference type="AlphaFoldDB" id="A0A0U4WG71"/>
<dbReference type="EMBL" id="AP017312">
    <property type="protein sequence ID" value="BAU27689.1"/>
    <property type="molecule type" value="Genomic_DNA"/>
</dbReference>
<name>A0A0U4WG71_9BACL</name>
<keyword evidence="3" id="KW-0378">Hydrolase</keyword>
<feature type="modified residue" description="4-aspartylphosphate" evidence="1">
    <location>
        <position position="57"/>
    </location>
</feature>
<accession>A0A0U4WG71</accession>
<dbReference type="InterPro" id="IPR001789">
    <property type="entry name" value="Sig_transdc_resp-reg_receiver"/>
</dbReference>
<dbReference type="Proteomes" id="UP000217696">
    <property type="component" value="Chromosome"/>
</dbReference>
<dbReference type="PROSITE" id="PS50110">
    <property type="entry name" value="RESPONSE_REGULATORY"/>
    <property type="match status" value="1"/>
</dbReference>
<dbReference type="GO" id="GO:0008984">
    <property type="term" value="F:protein-glutamate methylesterase activity"/>
    <property type="evidence" value="ECO:0007669"/>
    <property type="project" value="UniProtKB-EC"/>
</dbReference>